<evidence type="ECO:0000259" key="1">
    <source>
        <dbReference type="PROSITE" id="PS00028"/>
    </source>
</evidence>
<dbReference type="RefSeq" id="WP_209481489.1">
    <property type="nucleotide sequence ID" value="NZ_JAGGKK010000017.1"/>
</dbReference>
<dbReference type="EMBL" id="JAGGKK010000017">
    <property type="protein sequence ID" value="MBP1950041.1"/>
    <property type="molecule type" value="Genomic_DNA"/>
</dbReference>
<comment type="caution">
    <text evidence="2">The sequence shown here is derived from an EMBL/GenBank/DDBJ whole genome shotgun (WGS) entry which is preliminary data.</text>
</comment>
<dbReference type="PROSITE" id="PS00028">
    <property type="entry name" value="ZINC_FINGER_C2H2_1"/>
    <property type="match status" value="1"/>
</dbReference>
<proteinExistence type="predicted"/>
<dbReference type="Proteomes" id="UP001519328">
    <property type="component" value="Unassembled WGS sequence"/>
</dbReference>
<sequence length="345" mass="40748">MNSSRIKENNSSWWKSEYEITNIDGIEFIVQMKGGGRSEYDPLKYKIPKKRPEVQSGQLEIAPHIAFSRINPDNHEEILQFANTWGLLGLRKTTTYSDINTVSEIFDKHNVAIEIHKIDDLYKNKNKPQGERDREPVIVFQEAIRKYKELINKIGNEYKDVGFKKGFRSKKELNKYMNEMIRIEDKTRNVPKKHKKRVEDIFTKKGQTLIPFLHLNEILKDVHPQVFPDIVNHSISKGWRFDSLLSAIYLRLTMDWEEGKEFIECTWRKCNRLFIPNRKDNQHCSDSCHNNDKTDRANQRKWLEEALSEFNSHSQSKIEQLFNSLIEAGYSGKVSILDEIRKRLY</sequence>
<evidence type="ECO:0000313" key="3">
    <source>
        <dbReference type="Proteomes" id="UP001519328"/>
    </source>
</evidence>
<name>A0ABS4HGJ2_9BACI</name>
<evidence type="ECO:0000313" key="2">
    <source>
        <dbReference type="EMBL" id="MBP1950041.1"/>
    </source>
</evidence>
<organism evidence="2 3">
    <name type="scientific">Virgibacillus litoralis</name>
    <dbReference type="NCBI Taxonomy" id="578221"/>
    <lineage>
        <taxon>Bacteria</taxon>
        <taxon>Bacillati</taxon>
        <taxon>Bacillota</taxon>
        <taxon>Bacilli</taxon>
        <taxon>Bacillales</taxon>
        <taxon>Bacillaceae</taxon>
        <taxon>Virgibacillus</taxon>
    </lineage>
</organism>
<keyword evidence="3" id="KW-1185">Reference proteome</keyword>
<dbReference type="InterPro" id="IPR013087">
    <property type="entry name" value="Znf_C2H2_type"/>
</dbReference>
<protein>
    <recommendedName>
        <fullName evidence="1">C2H2-type domain-containing protein</fullName>
    </recommendedName>
</protein>
<feature type="domain" description="C2H2-type" evidence="1">
    <location>
        <begin position="265"/>
        <end position="289"/>
    </location>
</feature>
<gene>
    <name evidence="2" type="ORF">J2Z82_002997</name>
</gene>
<reference evidence="2 3" key="1">
    <citation type="submission" date="2021-03" db="EMBL/GenBank/DDBJ databases">
        <title>Genomic Encyclopedia of Type Strains, Phase IV (KMG-IV): sequencing the most valuable type-strain genomes for metagenomic binning, comparative biology and taxonomic classification.</title>
        <authorList>
            <person name="Goeker M."/>
        </authorList>
    </citation>
    <scope>NUCLEOTIDE SEQUENCE [LARGE SCALE GENOMIC DNA]</scope>
    <source>
        <strain evidence="2 3">DSM 21085</strain>
    </source>
</reference>
<accession>A0ABS4HGJ2</accession>